<gene>
    <name evidence="2" type="ORF">SAMN04487818_104332</name>
</gene>
<dbReference type="Gene3D" id="3.30.720.110">
    <property type="match status" value="1"/>
</dbReference>
<evidence type="ECO:0000259" key="1">
    <source>
        <dbReference type="Pfam" id="PF00903"/>
    </source>
</evidence>
<sequence>MRFSRFAVAFMVDDPAACRDFFVHHLGATVTVDLGWYVDLGHPDDPSFMVDFVHRDHPAMPPQVRVATAGTVLAFVVDDARALESELLAAGVQVVAGCRDEPWGQRHFFVASPGPVVEFVQQIAPDPAWMATNGL</sequence>
<evidence type="ECO:0000313" key="2">
    <source>
        <dbReference type="EMBL" id="SER61035.1"/>
    </source>
</evidence>
<feature type="domain" description="Glyoxalase/fosfomycin resistance/dioxygenase" evidence="1">
    <location>
        <begin position="8"/>
        <end position="113"/>
    </location>
</feature>
<dbReference type="RefSeq" id="WP_092776827.1">
    <property type="nucleotide sequence ID" value="NZ_FOGI01000004.1"/>
</dbReference>
<reference evidence="3" key="1">
    <citation type="submission" date="2016-10" db="EMBL/GenBank/DDBJ databases">
        <authorList>
            <person name="Varghese N."/>
            <person name="Submissions S."/>
        </authorList>
    </citation>
    <scope>NUCLEOTIDE SEQUENCE [LARGE SCALE GENOMIC DNA]</scope>
    <source>
        <strain evidence="3">DSM 44260</strain>
    </source>
</reference>
<dbReference type="InterPro" id="IPR004360">
    <property type="entry name" value="Glyas_Fos-R_dOase_dom"/>
</dbReference>
<dbReference type="Proteomes" id="UP000199051">
    <property type="component" value="Unassembled WGS sequence"/>
</dbReference>
<dbReference type="EMBL" id="FOGI01000004">
    <property type="protein sequence ID" value="SER61035.1"/>
    <property type="molecule type" value="Genomic_DNA"/>
</dbReference>
<proteinExistence type="predicted"/>
<organism evidence="2 3">
    <name type="scientific">Actinokineospora terrae</name>
    <dbReference type="NCBI Taxonomy" id="155974"/>
    <lineage>
        <taxon>Bacteria</taxon>
        <taxon>Bacillati</taxon>
        <taxon>Actinomycetota</taxon>
        <taxon>Actinomycetes</taxon>
        <taxon>Pseudonocardiales</taxon>
        <taxon>Pseudonocardiaceae</taxon>
        <taxon>Actinokineospora</taxon>
    </lineage>
</organism>
<dbReference type="AlphaFoldDB" id="A0A1H9QLG5"/>
<protein>
    <recommendedName>
        <fullName evidence="1">Glyoxalase/fosfomycin resistance/dioxygenase domain-containing protein</fullName>
    </recommendedName>
</protein>
<accession>A0A1H9QLG5</accession>
<dbReference type="InterPro" id="IPR029068">
    <property type="entry name" value="Glyas_Bleomycin-R_OHBP_Dase"/>
</dbReference>
<dbReference type="Gene3D" id="3.30.720.120">
    <property type="match status" value="1"/>
</dbReference>
<evidence type="ECO:0000313" key="3">
    <source>
        <dbReference type="Proteomes" id="UP000199051"/>
    </source>
</evidence>
<name>A0A1H9QLG5_9PSEU</name>
<keyword evidence="3" id="KW-1185">Reference proteome</keyword>
<dbReference type="Pfam" id="PF00903">
    <property type="entry name" value="Glyoxalase"/>
    <property type="match status" value="1"/>
</dbReference>
<dbReference type="SUPFAM" id="SSF54593">
    <property type="entry name" value="Glyoxalase/Bleomycin resistance protein/Dihydroxybiphenyl dioxygenase"/>
    <property type="match status" value="1"/>
</dbReference>
<dbReference type="STRING" id="155974.SAMN04487818_104332"/>